<keyword evidence="3" id="KW-0812">Transmembrane</keyword>
<keyword evidence="2" id="KW-1003">Cell membrane</keyword>
<proteinExistence type="predicted"/>
<evidence type="ECO:0000256" key="1">
    <source>
        <dbReference type="ARBA" id="ARBA00004651"/>
    </source>
</evidence>
<dbReference type="STRING" id="946333.A4W93_20405"/>
<dbReference type="Proteomes" id="UP000193427">
    <property type="component" value="Chromosome"/>
</dbReference>
<gene>
    <name evidence="6" type="ORF">A4W93_20405</name>
</gene>
<keyword evidence="5" id="KW-0472">Membrane</keyword>
<protein>
    <submittedName>
        <fullName evidence="6">Lysine transporter LysE</fullName>
    </submittedName>
</protein>
<dbReference type="RefSeq" id="WP_085752367.1">
    <property type="nucleotide sequence ID" value="NZ_BSPR01000006.1"/>
</dbReference>
<dbReference type="OrthoDB" id="9804822at2"/>
<evidence type="ECO:0000313" key="7">
    <source>
        <dbReference type="Proteomes" id="UP000193427"/>
    </source>
</evidence>
<evidence type="ECO:0000256" key="3">
    <source>
        <dbReference type="ARBA" id="ARBA00022692"/>
    </source>
</evidence>
<evidence type="ECO:0000256" key="2">
    <source>
        <dbReference type="ARBA" id="ARBA00022475"/>
    </source>
</evidence>
<dbReference type="EMBL" id="CP015118">
    <property type="protein sequence ID" value="ARN22069.1"/>
    <property type="molecule type" value="Genomic_DNA"/>
</dbReference>
<evidence type="ECO:0000313" key="6">
    <source>
        <dbReference type="EMBL" id="ARN22069.1"/>
    </source>
</evidence>
<dbReference type="PIRSF" id="PIRSF006324">
    <property type="entry name" value="LeuE"/>
    <property type="match status" value="1"/>
</dbReference>
<dbReference type="AlphaFoldDB" id="A0A1W6LCV7"/>
<keyword evidence="7" id="KW-1185">Reference proteome</keyword>
<keyword evidence="4" id="KW-1133">Transmembrane helix</keyword>
<dbReference type="PANTHER" id="PTHR30086:SF20">
    <property type="entry name" value="ARGININE EXPORTER PROTEIN ARGO-RELATED"/>
    <property type="match status" value="1"/>
</dbReference>
<comment type="subcellular location">
    <subcellularLocation>
        <location evidence="1">Cell membrane</location>
        <topology evidence="1">Multi-pass membrane protein</topology>
    </subcellularLocation>
</comment>
<accession>A0A1W6LCV7</accession>
<name>A0A1W6LCV7_9BURK</name>
<organism evidence="6 7">
    <name type="scientific">Piscinibacter gummiphilus</name>
    <dbReference type="NCBI Taxonomy" id="946333"/>
    <lineage>
        <taxon>Bacteria</taxon>
        <taxon>Pseudomonadati</taxon>
        <taxon>Pseudomonadota</taxon>
        <taxon>Betaproteobacteria</taxon>
        <taxon>Burkholderiales</taxon>
        <taxon>Sphaerotilaceae</taxon>
        <taxon>Piscinibacter</taxon>
    </lineage>
</organism>
<dbReference type="InterPro" id="IPR001123">
    <property type="entry name" value="LeuE-type"/>
</dbReference>
<dbReference type="Pfam" id="PF01810">
    <property type="entry name" value="LysE"/>
    <property type="match status" value="1"/>
</dbReference>
<dbReference type="GO" id="GO:0015171">
    <property type="term" value="F:amino acid transmembrane transporter activity"/>
    <property type="evidence" value="ECO:0007669"/>
    <property type="project" value="TreeGrafter"/>
</dbReference>
<dbReference type="KEGG" id="rgu:A4W93_20405"/>
<evidence type="ECO:0000256" key="5">
    <source>
        <dbReference type="ARBA" id="ARBA00023136"/>
    </source>
</evidence>
<evidence type="ECO:0000256" key="4">
    <source>
        <dbReference type="ARBA" id="ARBA00022989"/>
    </source>
</evidence>
<reference evidence="6 7" key="1">
    <citation type="submission" date="2016-04" db="EMBL/GenBank/DDBJ databases">
        <title>Complete genome sequence of natural rubber-degrading, novel Gram-negative bacterium, Rhizobacter gummiphilus strain NS21.</title>
        <authorList>
            <person name="Tabata M."/>
            <person name="Kasai D."/>
            <person name="Fukuda M."/>
        </authorList>
    </citation>
    <scope>NUCLEOTIDE SEQUENCE [LARGE SCALE GENOMIC DNA]</scope>
    <source>
        <strain evidence="6 7">NS21</strain>
    </source>
</reference>
<sequence length="210" mass="22023">MSLTVLLLYGVACFSVTVLPGPTMLLALANGTTGRRSVIAAGILGAALSDVLLITAVSLGLGAMLTASETIFRVVKWVGVAYLCWLAMQLWRSGPVPLVIAGDTPPRGSRHEVGRAFRRSLFVALSNPKGLLFFSAFVPQFIDTAAPLVPQYALLAACTAVLDALAMVCYAAGGAHAVRFLTANAMRRLNRGCAAVLGSFAALLALYRRA</sequence>
<dbReference type="PANTHER" id="PTHR30086">
    <property type="entry name" value="ARGININE EXPORTER PROTEIN ARGO"/>
    <property type="match status" value="1"/>
</dbReference>
<dbReference type="GO" id="GO:0005886">
    <property type="term" value="C:plasma membrane"/>
    <property type="evidence" value="ECO:0007669"/>
    <property type="project" value="UniProtKB-SubCell"/>
</dbReference>